<feature type="signal peptide" evidence="1">
    <location>
        <begin position="1"/>
        <end position="20"/>
    </location>
</feature>
<gene>
    <name evidence="2" type="ORF">E2L05_02570</name>
</gene>
<dbReference type="Proteomes" id="UP000294562">
    <property type="component" value="Unassembled WGS sequence"/>
</dbReference>
<feature type="chain" id="PRO_5020763267" evidence="1">
    <location>
        <begin position="21"/>
        <end position="237"/>
    </location>
</feature>
<comment type="caution">
    <text evidence="2">The sequence shown here is derived from an EMBL/GenBank/DDBJ whole genome shotgun (WGS) entry which is preliminary data.</text>
</comment>
<dbReference type="EMBL" id="SMZO01000004">
    <property type="protein sequence ID" value="TDL90910.1"/>
    <property type="molecule type" value="Genomic_DNA"/>
</dbReference>
<organism evidence="2 3">
    <name type="scientific">Meridianimarinicoccus aquatilis</name>
    <dbReference type="NCBI Taxonomy" id="2552766"/>
    <lineage>
        <taxon>Bacteria</taxon>
        <taxon>Pseudomonadati</taxon>
        <taxon>Pseudomonadota</taxon>
        <taxon>Alphaproteobacteria</taxon>
        <taxon>Rhodobacterales</taxon>
        <taxon>Paracoccaceae</taxon>
        <taxon>Meridianimarinicoccus</taxon>
    </lineage>
</organism>
<evidence type="ECO:0000313" key="2">
    <source>
        <dbReference type="EMBL" id="TDL90910.1"/>
    </source>
</evidence>
<proteinExistence type="predicted"/>
<name>A0A4R6B2Q7_9RHOB</name>
<dbReference type="NCBIfam" id="TIGR03370">
    <property type="entry name" value="VPLPA-CTERM"/>
    <property type="match status" value="1"/>
</dbReference>
<evidence type="ECO:0000313" key="3">
    <source>
        <dbReference type="Proteomes" id="UP000294562"/>
    </source>
</evidence>
<dbReference type="OrthoDB" id="9838166at2"/>
<keyword evidence="1" id="KW-0732">Signal</keyword>
<reference evidence="2 3" key="1">
    <citation type="submission" date="2019-03" db="EMBL/GenBank/DDBJ databases">
        <title>Rhodobacteraceae bacterium SM1902, a new member of the family Rhodobacteraceae isolated from Yantai.</title>
        <authorList>
            <person name="Sun Y."/>
        </authorList>
    </citation>
    <scope>NUCLEOTIDE SEQUENCE [LARGE SCALE GENOMIC DNA]</scope>
    <source>
        <strain evidence="2 3">SM1902</strain>
    </source>
</reference>
<evidence type="ECO:0000256" key="1">
    <source>
        <dbReference type="SAM" id="SignalP"/>
    </source>
</evidence>
<protein>
    <submittedName>
        <fullName evidence="2">VPLPA-CTERM sorting domain-containing protein</fullName>
    </submittedName>
</protein>
<dbReference type="AlphaFoldDB" id="A0A4R6B2Q7"/>
<keyword evidence="3" id="KW-1185">Reference proteome</keyword>
<dbReference type="RefSeq" id="WP_133341334.1">
    <property type="nucleotide sequence ID" value="NZ_SMZO01000004.1"/>
</dbReference>
<dbReference type="InterPro" id="IPR022472">
    <property type="entry name" value="VPLPA-CTERM"/>
</dbReference>
<accession>A0A4R6B2Q7</accession>
<sequence>MRKLLFLCFAACAAPVPVLATTYTYAIDYTFPILREGNQLGAYADPIPGRGSVKGEIVLDDNFLTSRTLISYSLTTTNSSTRSNVENMYSFSSGDPNETFTFRAASSYWDPHMYLVFSDQSYAQPCSASSPVGPRGTYSIAGSTLTLEIDKNFTPGDAGFSMQALELFGRTAYCAGVGFPLFEHEHTAPNGSGVIATLTSTGTGTTATVPLPAGLPLLVGGVAVLGVTTRRRKAHQA</sequence>